<dbReference type="EMBL" id="LWBP01000192">
    <property type="protein sequence ID" value="OQP57505.1"/>
    <property type="molecule type" value="Genomic_DNA"/>
</dbReference>
<keyword evidence="2" id="KW-1185">Reference proteome</keyword>
<gene>
    <name evidence="1" type="ORF">A4R26_24345</name>
</gene>
<evidence type="ECO:0000313" key="2">
    <source>
        <dbReference type="Proteomes" id="UP000192276"/>
    </source>
</evidence>
<proteinExistence type="predicted"/>
<name>A0A1V9FGL6_9BACT</name>
<dbReference type="Proteomes" id="UP000192276">
    <property type="component" value="Unassembled WGS sequence"/>
</dbReference>
<comment type="caution">
    <text evidence="1">The sequence shown here is derived from an EMBL/GenBank/DDBJ whole genome shotgun (WGS) entry which is preliminary data.</text>
</comment>
<evidence type="ECO:0000313" key="1">
    <source>
        <dbReference type="EMBL" id="OQP57505.1"/>
    </source>
</evidence>
<organism evidence="1 2">
    <name type="scientific">Niastella populi</name>
    <dbReference type="NCBI Taxonomy" id="550983"/>
    <lineage>
        <taxon>Bacteria</taxon>
        <taxon>Pseudomonadati</taxon>
        <taxon>Bacteroidota</taxon>
        <taxon>Chitinophagia</taxon>
        <taxon>Chitinophagales</taxon>
        <taxon>Chitinophagaceae</taxon>
        <taxon>Niastella</taxon>
    </lineage>
</organism>
<dbReference type="AlphaFoldDB" id="A0A1V9FGL6"/>
<protein>
    <submittedName>
        <fullName evidence="1">Uncharacterized protein</fullName>
    </submittedName>
</protein>
<reference evidence="2" key="1">
    <citation type="submission" date="2016-04" db="EMBL/GenBank/DDBJ databases">
        <authorList>
            <person name="Chen L."/>
            <person name="Zhuang W."/>
            <person name="Wang G."/>
        </authorList>
    </citation>
    <scope>NUCLEOTIDE SEQUENCE [LARGE SCALE GENOMIC DNA]</scope>
    <source>
        <strain evidence="2">208</strain>
    </source>
</reference>
<accession>A0A1V9FGL6</accession>
<sequence length="144" mass="16728">MQAQNDVIKLQSCEGNPYQQSIDSIKKASAEQGYVLLREASIQMESEYEMPVVLPMQAGTIYQFVFIGDPSSKLYEVRMYDFNERQVVYKRHQWGDVDGSIISYTYVPQFSEYHMIKPVQVNKKKKNLCGYVMLLKKPEPTAKR</sequence>